<keyword evidence="1" id="KW-0472">Membrane</keyword>
<evidence type="ECO:0000256" key="1">
    <source>
        <dbReference type="SAM" id="Phobius"/>
    </source>
</evidence>
<dbReference type="AlphaFoldDB" id="A0AA40D788"/>
<keyword evidence="3" id="KW-1185">Reference proteome</keyword>
<name>A0AA40D788_9PEZI</name>
<protein>
    <submittedName>
        <fullName evidence="2">Uncharacterized protein</fullName>
    </submittedName>
</protein>
<accession>A0AA40D788</accession>
<feature type="transmembrane region" description="Helical" evidence="1">
    <location>
        <begin position="12"/>
        <end position="33"/>
    </location>
</feature>
<comment type="caution">
    <text evidence="2">The sequence shown here is derived from an EMBL/GenBank/DDBJ whole genome shotgun (WGS) entry which is preliminary data.</text>
</comment>
<dbReference type="Proteomes" id="UP001174997">
    <property type="component" value="Unassembled WGS sequence"/>
</dbReference>
<keyword evidence="1" id="KW-1133">Transmembrane helix</keyword>
<organism evidence="2 3">
    <name type="scientific">Cercophora samala</name>
    <dbReference type="NCBI Taxonomy" id="330535"/>
    <lineage>
        <taxon>Eukaryota</taxon>
        <taxon>Fungi</taxon>
        <taxon>Dikarya</taxon>
        <taxon>Ascomycota</taxon>
        <taxon>Pezizomycotina</taxon>
        <taxon>Sordariomycetes</taxon>
        <taxon>Sordariomycetidae</taxon>
        <taxon>Sordariales</taxon>
        <taxon>Lasiosphaeriaceae</taxon>
        <taxon>Cercophora</taxon>
    </lineage>
</organism>
<evidence type="ECO:0000313" key="2">
    <source>
        <dbReference type="EMBL" id="KAK0665801.1"/>
    </source>
</evidence>
<dbReference type="EMBL" id="JAULSY010000101">
    <property type="protein sequence ID" value="KAK0665801.1"/>
    <property type="molecule type" value="Genomic_DNA"/>
</dbReference>
<evidence type="ECO:0000313" key="3">
    <source>
        <dbReference type="Proteomes" id="UP001174997"/>
    </source>
</evidence>
<feature type="transmembrane region" description="Helical" evidence="1">
    <location>
        <begin position="40"/>
        <end position="63"/>
    </location>
</feature>
<sequence>MGDDDTGAVFRFSFILLFSRPLLTARLLLIASWDCKRRDWVLATAILLREIKSLFIFTAVLTLDTWQV</sequence>
<keyword evidence="1" id="KW-0812">Transmembrane</keyword>
<proteinExistence type="predicted"/>
<reference evidence="2" key="1">
    <citation type="submission" date="2023-06" db="EMBL/GenBank/DDBJ databases">
        <title>Genome-scale phylogeny and comparative genomics of the fungal order Sordariales.</title>
        <authorList>
            <consortium name="Lawrence Berkeley National Laboratory"/>
            <person name="Hensen N."/>
            <person name="Bonometti L."/>
            <person name="Westerberg I."/>
            <person name="Brannstrom I.O."/>
            <person name="Guillou S."/>
            <person name="Cros-Aarteil S."/>
            <person name="Calhoun S."/>
            <person name="Haridas S."/>
            <person name="Kuo A."/>
            <person name="Mondo S."/>
            <person name="Pangilinan J."/>
            <person name="Riley R."/>
            <person name="Labutti K."/>
            <person name="Andreopoulos B."/>
            <person name="Lipzen A."/>
            <person name="Chen C."/>
            <person name="Yanf M."/>
            <person name="Daum C."/>
            <person name="Ng V."/>
            <person name="Clum A."/>
            <person name="Steindorff A."/>
            <person name="Ohm R."/>
            <person name="Martin F."/>
            <person name="Silar P."/>
            <person name="Natvig D."/>
            <person name="Lalanne C."/>
            <person name="Gautier V."/>
            <person name="Ament-Velasquez S.L."/>
            <person name="Kruys A."/>
            <person name="Hutchinson M.I."/>
            <person name="Powell A.J."/>
            <person name="Barry K."/>
            <person name="Miller A.N."/>
            <person name="Grigoriev I.V."/>
            <person name="Debuchy R."/>
            <person name="Gladieux P."/>
            <person name="Thoren M.H."/>
            <person name="Johannesson H."/>
        </authorList>
    </citation>
    <scope>NUCLEOTIDE SEQUENCE</scope>
    <source>
        <strain evidence="2">CBS 307.81</strain>
    </source>
</reference>
<gene>
    <name evidence="2" type="ORF">QBC41DRAFT_327097</name>
</gene>